<reference evidence="2" key="2">
    <citation type="journal article" date="2021" name="PeerJ">
        <title>Extensive microbial diversity within the chicken gut microbiome revealed by metagenomics and culture.</title>
        <authorList>
            <person name="Gilroy R."/>
            <person name="Ravi A."/>
            <person name="Getino M."/>
            <person name="Pursley I."/>
            <person name="Horton D.L."/>
            <person name="Alikhan N.F."/>
            <person name="Baker D."/>
            <person name="Gharbi K."/>
            <person name="Hall N."/>
            <person name="Watson M."/>
            <person name="Adriaenssens E.M."/>
            <person name="Foster-Nyarko E."/>
            <person name="Jarju S."/>
            <person name="Secka A."/>
            <person name="Antonio M."/>
            <person name="Oren A."/>
            <person name="Chaudhuri R.R."/>
            <person name="La Ragione R."/>
            <person name="Hildebrand F."/>
            <person name="Pallen M.J."/>
        </authorList>
    </citation>
    <scope>NUCLEOTIDE SEQUENCE</scope>
    <source>
        <strain evidence="2">ChiSjej4B22-9803</strain>
    </source>
</reference>
<evidence type="ECO:0000259" key="1">
    <source>
        <dbReference type="PROSITE" id="PS51480"/>
    </source>
</evidence>
<protein>
    <submittedName>
        <fullName evidence="2">DAK2 domain-containing protein</fullName>
    </submittedName>
</protein>
<dbReference type="SMART" id="SM01121">
    <property type="entry name" value="Dak1_2"/>
    <property type="match status" value="1"/>
</dbReference>
<dbReference type="PROSITE" id="PS51480">
    <property type="entry name" value="DHAL"/>
    <property type="match status" value="1"/>
</dbReference>
<dbReference type="InterPro" id="IPR033470">
    <property type="entry name" value="FakA-like_C"/>
</dbReference>
<gene>
    <name evidence="2" type="ORF">IAB04_04880</name>
</gene>
<dbReference type="PANTHER" id="PTHR33434">
    <property type="entry name" value="DEGV DOMAIN-CONTAINING PROTEIN DR_1986-RELATED"/>
    <property type="match status" value="1"/>
</dbReference>
<accession>A0A9D1LVE1</accession>
<dbReference type="InterPro" id="IPR019986">
    <property type="entry name" value="YloV-like"/>
</dbReference>
<comment type="caution">
    <text evidence="2">The sequence shown here is derived from an EMBL/GenBank/DDBJ whole genome shotgun (WGS) entry which is preliminary data.</text>
</comment>
<sequence>MTINTIDGQLLAHMLRSGANNLYNNKQTVDDLNVFPVPDGDTGTNMSMTAMAMAKALDEAVSSSACKVADAASYATLRGARGNSGVILSQFFRGIAKELKNRPTCNAVDFARALKRGSEEAYKAVMNPTEGTILTVARETAQAAVKAATDGAAFPQMLKKAVMRGNRVLEKTPEMLPMLKKAGVVDAGGQGWMYFLEGALYYLEHGAEVEGKAVPDQPKAAGKPDIAQQAVETKNIKYTYCTEFIVEKKNKNVNVATFRKAIETKGDSMLVIDDDDIVKVHIHTNHPGYILERAVALGAMINIKIDNMAHQHQSLITRPEEAKKPPEPPREHKQYAFVGICMGEGIRSVFQDLGIDEIITGGQTMNPSTEDILEAVGRLDADAVFVFPNNKNIVMAADQAREISEQHVIVIPTKSIPQCIAAMLAFDANKDEQANEAAMNRAAGAVKTGQVTYAVRDTEIGEQAIKEGDILGMNEGKIVVTGRDPFAVCTDVIADMADADSEYLTVYYGADVKEADAQEYAAALEERFADLEVSVRYGGQALYYFIISVE</sequence>
<dbReference type="InterPro" id="IPR048394">
    <property type="entry name" value="FakA-like_M"/>
</dbReference>
<dbReference type="InterPro" id="IPR004007">
    <property type="entry name" value="DhaL_dom"/>
</dbReference>
<dbReference type="SUPFAM" id="SSF101473">
    <property type="entry name" value="DhaL-like"/>
    <property type="match status" value="1"/>
</dbReference>
<dbReference type="GO" id="GO:0006071">
    <property type="term" value="P:glycerol metabolic process"/>
    <property type="evidence" value="ECO:0007669"/>
    <property type="project" value="InterPro"/>
</dbReference>
<feature type="domain" description="DhaL" evidence="1">
    <location>
        <begin position="9"/>
        <end position="201"/>
    </location>
</feature>
<dbReference type="Gene3D" id="1.25.40.340">
    <property type="match status" value="1"/>
</dbReference>
<dbReference type="Pfam" id="PF13684">
    <property type="entry name" value="FakA-like_C"/>
    <property type="match status" value="1"/>
</dbReference>
<name>A0A9D1LVE1_9FIRM</name>
<proteinExistence type="predicted"/>
<evidence type="ECO:0000313" key="3">
    <source>
        <dbReference type="Proteomes" id="UP000824111"/>
    </source>
</evidence>
<reference evidence="2" key="1">
    <citation type="submission" date="2020-10" db="EMBL/GenBank/DDBJ databases">
        <authorList>
            <person name="Gilroy R."/>
        </authorList>
    </citation>
    <scope>NUCLEOTIDE SEQUENCE</scope>
    <source>
        <strain evidence="2">ChiSjej4B22-9803</strain>
    </source>
</reference>
<dbReference type="Pfam" id="PF02734">
    <property type="entry name" value="Dak2"/>
    <property type="match status" value="1"/>
</dbReference>
<dbReference type="InterPro" id="IPR050270">
    <property type="entry name" value="DegV_domain_contain"/>
</dbReference>
<evidence type="ECO:0000313" key="2">
    <source>
        <dbReference type="EMBL" id="HIU48675.1"/>
    </source>
</evidence>
<dbReference type="GO" id="GO:0004371">
    <property type="term" value="F:glycerone kinase activity"/>
    <property type="evidence" value="ECO:0007669"/>
    <property type="project" value="InterPro"/>
</dbReference>
<dbReference type="Proteomes" id="UP000824111">
    <property type="component" value="Unassembled WGS sequence"/>
</dbReference>
<organism evidence="2 3">
    <name type="scientific">Candidatus Avimonoglobus intestinipullorum</name>
    <dbReference type="NCBI Taxonomy" id="2840699"/>
    <lineage>
        <taxon>Bacteria</taxon>
        <taxon>Bacillati</taxon>
        <taxon>Bacillota</taxon>
        <taxon>Clostridia</taxon>
        <taxon>Eubacteriales</taxon>
        <taxon>Candidatus Avimonoglobus</taxon>
    </lineage>
</organism>
<dbReference type="SMART" id="SM01120">
    <property type="entry name" value="Dak2"/>
    <property type="match status" value="1"/>
</dbReference>
<dbReference type="InterPro" id="IPR036117">
    <property type="entry name" value="DhaL_dom_sf"/>
</dbReference>
<dbReference type="AlphaFoldDB" id="A0A9D1LVE1"/>
<dbReference type="PANTHER" id="PTHR33434:SF4">
    <property type="entry name" value="PHOSPHATASE PROTEIN"/>
    <property type="match status" value="1"/>
</dbReference>
<dbReference type="EMBL" id="DVND01000128">
    <property type="protein sequence ID" value="HIU48675.1"/>
    <property type="molecule type" value="Genomic_DNA"/>
</dbReference>
<dbReference type="Pfam" id="PF21645">
    <property type="entry name" value="FakA-like_M"/>
    <property type="match status" value="1"/>
</dbReference>
<dbReference type="NCBIfam" id="TIGR03599">
    <property type="entry name" value="YloV"/>
    <property type="match status" value="1"/>
</dbReference>